<dbReference type="InterPro" id="IPR011051">
    <property type="entry name" value="RmlC_Cupin_sf"/>
</dbReference>
<dbReference type="InterPro" id="IPR014710">
    <property type="entry name" value="RmlC-like_jellyroll"/>
</dbReference>
<comment type="caution">
    <text evidence="4">The sequence shown here is derived from an EMBL/GenBank/DDBJ whole genome shotgun (WGS) entry which is preliminary data.</text>
</comment>
<dbReference type="PANTHER" id="PTHR43698">
    <property type="entry name" value="RIBD C-TERMINAL DOMAIN CONTAINING PROTEIN"/>
    <property type="match status" value="1"/>
</dbReference>
<keyword evidence="2" id="KW-0732">Signal</keyword>
<dbReference type="Gene3D" id="2.60.120.10">
    <property type="entry name" value="Jelly Rolls"/>
    <property type="match status" value="1"/>
</dbReference>
<feature type="region of interest" description="Disordered" evidence="1">
    <location>
        <begin position="21"/>
        <end position="48"/>
    </location>
</feature>
<feature type="signal peptide" evidence="2">
    <location>
        <begin position="1"/>
        <end position="23"/>
    </location>
</feature>
<evidence type="ECO:0000313" key="5">
    <source>
        <dbReference type="Proteomes" id="UP001183629"/>
    </source>
</evidence>
<evidence type="ECO:0000259" key="3">
    <source>
        <dbReference type="Pfam" id="PF07883"/>
    </source>
</evidence>
<organism evidence="4 5">
    <name type="scientific">Catenuloplanes niger</name>
    <dbReference type="NCBI Taxonomy" id="587534"/>
    <lineage>
        <taxon>Bacteria</taxon>
        <taxon>Bacillati</taxon>
        <taxon>Actinomycetota</taxon>
        <taxon>Actinomycetes</taxon>
        <taxon>Micromonosporales</taxon>
        <taxon>Micromonosporaceae</taxon>
        <taxon>Catenuloplanes</taxon>
    </lineage>
</organism>
<name>A0AAE3ZWM4_9ACTN</name>
<evidence type="ECO:0000256" key="1">
    <source>
        <dbReference type="SAM" id="MobiDB-lite"/>
    </source>
</evidence>
<feature type="chain" id="PRO_5042108364" evidence="2">
    <location>
        <begin position="24"/>
        <end position="173"/>
    </location>
</feature>
<dbReference type="PANTHER" id="PTHR43698:SF1">
    <property type="entry name" value="BLL4564 PROTEIN"/>
    <property type="match status" value="1"/>
</dbReference>
<dbReference type="EMBL" id="JAVDYC010000001">
    <property type="protein sequence ID" value="MDR7327151.1"/>
    <property type="molecule type" value="Genomic_DNA"/>
</dbReference>
<accession>A0AAE3ZWM4</accession>
<sequence>MRRALAALALPLLALAGAPAAGADRDDRSKKQTITRSEDQTSTVGPLDTFTGEVRVDTLFPAGAAAPYSGAYVTFQPGARSAWHTHPAGQRLVVTEGVGRTQQWGGPLREIRAGDVVWCPPGVKHWHGAAPDSVMTHMALTGVRDERAVTWMEHVSDAQYHGHPADDTSPPGR</sequence>
<keyword evidence="4" id="KW-0560">Oxidoreductase</keyword>
<feature type="compositionally biased region" description="Polar residues" evidence="1">
    <location>
        <begin position="32"/>
        <end position="44"/>
    </location>
</feature>
<dbReference type="Proteomes" id="UP001183629">
    <property type="component" value="Unassembled WGS sequence"/>
</dbReference>
<dbReference type="InterPro" id="IPR013096">
    <property type="entry name" value="Cupin_2"/>
</dbReference>
<feature type="domain" description="Cupin type-2" evidence="3">
    <location>
        <begin position="72"/>
        <end position="132"/>
    </location>
</feature>
<keyword evidence="4" id="KW-0223">Dioxygenase</keyword>
<dbReference type="Pfam" id="PF07883">
    <property type="entry name" value="Cupin_2"/>
    <property type="match status" value="1"/>
</dbReference>
<dbReference type="InterPro" id="IPR047263">
    <property type="entry name" value="HNL-like_cupin"/>
</dbReference>
<dbReference type="RefSeq" id="WP_310424105.1">
    <property type="nucleotide sequence ID" value="NZ_JAVDYC010000001.1"/>
</dbReference>
<dbReference type="AlphaFoldDB" id="A0AAE3ZWM4"/>
<evidence type="ECO:0000256" key="2">
    <source>
        <dbReference type="SAM" id="SignalP"/>
    </source>
</evidence>
<dbReference type="GO" id="GO:0051213">
    <property type="term" value="F:dioxygenase activity"/>
    <property type="evidence" value="ECO:0007669"/>
    <property type="project" value="UniProtKB-KW"/>
</dbReference>
<dbReference type="CDD" id="cd02233">
    <property type="entry name" value="cupin_HNL-like"/>
    <property type="match status" value="1"/>
</dbReference>
<proteinExistence type="predicted"/>
<evidence type="ECO:0000313" key="4">
    <source>
        <dbReference type="EMBL" id="MDR7327151.1"/>
    </source>
</evidence>
<keyword evidence="5" id="KW-1185">Reference proteome</keyword>
<dbReference type="SUPFAM" id="SSF51182">
    <property type="entry name" value="RmlC-like cupins"/>
    <property type="match status" value="1"/>
</dbReference>
<protein>
    <submittedName>
        <fullName evidence="4">Quercetin dioxygenase-like cupin family protein</fullName>
    </submittedName>
</protein>
<reference evidence="4 5" key="1">
    <citation type="submission" date="2023-07" db="EMBL/GenBank/DDBJ databases">
        <title>Sequencing the genomes of 1000 actinobacteria strains.</title>
        <authorList>
            <person name="Klenk H.-P."/>
        </authorList>
    </citation>
    <scope>NUCLEOTIDE SEQUENCE [LARGE SCALE GENOMIC DNA]</scope>
    <source>
        <strain evidence="4 5">DSM 44711</strain>
    </source>
</reference>
<gene>
    <name evidence="4" type="ORF">J2S44_007401</name>
</gene>